<dbReference type="Proteomes" id="UP000322983">
    <property type="component" value="Chromosome"/>
</dbReference>
<evidence type="ECO:0000313" key="1">
    <source>
        <dbReference type="EMBL" id="BBG25475.1"/>
    </source>
</evidence>
<dbReference type="STRING" id="1294262.GCA_001316085_00765"/>
<dbReference type="RefSeq" id="WP_149528880.1">
    <property type="nucleotide sequence ID" value="NZ_AP018929.1"/>
</dbReference>
<accession>A0A510DZ26</accession>
<gene>
    <name evidence="1" type="ORF">IC006_2811</name>
    <name evidence="2" type="ORF">IC007_2825</name>
</gene>
<dbReference type="EMBL" id="AP018929">
    <property type="protein sequence ID" value="BBG25475.1"/>
    <property type="molecule type" value="Genomic_DNA"/>
</dbReference>
<sequence length="65" mass="7602">MPENKAEDVIKKLDLSAYPCSIERLYTAISLFLSGKITEEGFMRFLGRKTEFEVNLLKYLKEIRN</sequence>
<protein>
    <submittedName>
        <fullName evidence="2">Uncharacterized protein</fullName>
    </submittedName>
</protein>
<dbReference type="EMBL" id="AP018930">
    <property type="protein sequence ID" value="BBG28269.1"/>
    <property type="molecule type" value="Genomic_DNA"/>
</dbReference>
<accession>A0A510E6W8</accession>
<dbReference type="AlphaFoldDB" id="A0A510E6W8"/>
<evidence type="ECO:0000313" key="2">
    <source>
        <dbReference type="EMBL" id="BBG28269.1"/>
    </source>
</evidence>
<dbReference type="GeneID" id="41719092"/>
<evidence type="ECO:0000313" key="3">
    <source>
        <dbReference type="Proteomes" id="UP000322983"/>
    </source>
</evidence>
<proteinExistence type="predicted"/>
<reference evidence="2 3" key="2">
    <citation type="journal article" date="2020" name="Int. J. Syst. Evol. Microbiol.">
        <title>Sulfuracidifex tepidarius gen. nov., sp. nov. and transfer of Sulfolobus metallicus Huber and Stetter 1992 to the genus Sulfuracidifex as Sulfuracidifex metallicus comb. nov.</title>
        <authorList>
            <person name="Itoh T."/>
            <person name="Miura T."/>
            <person name="Sakai H.D."/>
            <person name="Kato S."/>
            <person name="Ohkuma M."/>
            <person name="Takashina T."/>
        </authorList>
    </citation>
    <scope>NUCLEOTIDE SEQUENCE</scope>
    <source>
        <strain evidence="1 3">IC-006</strain>
        <strain evidence="2">IC-007</strain>
    </source>
</reference>
<reference evidence="4" key="1">
    <citation type="submission" date="2018-09" db="EMBL/GenBank/DDBJ databases">
        <title>Complete Genome Sequencing of Sulfolobus sp. JCM 16834.</title>
        <authorList>
            <person name="Kato S."/>
            <person name="Itoh T."/>
            <person name="Ohkuma M."/>
        </authorList>
    </citation>
    <scope>NUCLEOTIDE SEQUENCE [LARGE SCALE GENOMIC DNA]</scope>
    <source>
        <strain evidence="4">IC-007</strain>
    </source>
</reference>
<organism evidence="2 4">
    <name type="scientific">Sulfuracidifex tepidarius</name>
    <dbReference type="NCBI Taxonomy" id="1294262"/>
    <lineage>
        <taxon>Archaea</taxon>
        <taxon>Thermoproteota</taxon>
        <taxon>Thermoprotei</taxon>
        <taxon>Sulfolobales</taxon>
        <taxon>Sulfolobaceae</taxon>
        <taxon>Sulfuracidifex</taxon>
    </lineage>
</organism>
<name>A0A510E6W8_9CREN</name>
<evidence type="ECO:0000313" key="4">
    <source>
        <dbReference type="Proteomes" id="UP000325030"/>
    </source>
</evidence>
<dbReference type="KEGG" id="step:IC006_2811"/>
<keyword evidence="3" id="KW-1185">Reference proteome</keyword>
<dbReference type="Proteomes" id="UP000325030">
    <property type="component" value="Chromosome"/>
</dbReference>